<comment type="caution">
    <text evidence="2">The sequence shown here is derived from an EMBL/GenBank/DDBJ whole genome shotgun (WGS) entry which is preliminary data.</text>
</comment>
<keyword evidence="3" id="KW-1185">Reference proteome</keyword>
<proteinExistence type="predicted"/>
<evidence type="ECO:0000313" key="2">
    <source>
        <dbReference type="EMBL" id="MDV6375646.1"/>
    </source>
</evidence>
<dbReference type="EMBL" id="JAPMIV010000031">
    <property type="protein sequence ID" value="MDV6375646.1"/>
    <property type="molecule type" value="Genomic_DNA"/>
</dbReference>
<protein>
    <recommendedName>
        <fullName evidence="4">M-like protein</fullName>
    </recommendedName>
</protein>
<feature type="region of interest" description="Disordered" evidence="1">
    <location>
        <begin position="65"/>
        <end position="109"/>
    </location>
</feature>
<evidence type="ECO:0000313" key="3">
    <source>
        <dbReference type="Proteomes" id="UP001276150"/>
    </source>
</evidence>
<accession>A0ABU4DT69</accession>
<evidence type="ECO:0008006" key="4">
    <source>
        <dbReference type="Google" id="ProtNLM"/>
    </source>
</evidence>
<feature type="region of interest" description="Disordered" evidence="1">
    <location>
        <begin position="1"/>
        <end position="33"/>
    </location>
</feature>
<dbReference type="RefSeq" id="WP_317640989.1">
    <property type="nucleotide sequence ID" value="NZ_JAPMIV010000031.1"/>
</dbReference>
<organism evidence="2 3">
    <name type="scientific">Deinococcus arenicola</name>
    <dbReference type="NCBI Taxonomy" id="2994950"/>
    <lineage>
        <taxon>Bacteria</taxon>
        <taxon>Thermotogati</taxon>
        <taxon>Deinococcota</taxon>
        <taxon>Deinococci</taxon>
        <taxon>Deinococcales</taxon>
        <taxon>Deinococcaceae</taxon>
        <taxon>Deinococcus</taxon>
    </lineage>
</organism>
<sequence length="109" mass="11004">MTDNRYGDQPLGKSVEEVEREEGNRVNSSVPGELQRDAEMHAAIIPAVVGGGTGGSVGFPAVLDPDGLIEDGSGADDGTAASERGSSGWAAGDGVNQPMADSDRGTSES</sequence>
<name>A0ABU4DT69_9DEIO</name>
<feature type="compositionally biased region" description="Basic and acidic residues" evidence="1">
    <location>
        <begin position="14"/>
        <end position="24"/>
    </location>
</feature>
<evidence type="ECO:0000256" key="1">
    <source>
        <dbReference type="SAM" id="MobiDB-lite"/>
    </source>
</evidence>
<gene>
    <name evidence="2" type="ORF">ORD21_13685</name>
</gene>
<dbReference type="Proteomes" id="UP001276150">
    <property type="component" value="Unassembled WGS sequence"/>
</dbReference>
<reference evidence="2 3" key="1">
    <citation type="submission" date="2022-11" db="EMBL/GenBank/DDBJ databases">
        <title>Deinococcus ZS9-10, Low Temperature and Draught-tolerating, UV-resistant Bacteria from Continental Antarctica.</title>
        <authorList>
            <person name="Cheng L."/>
        </authorList>
    </citation>
    <scope>NUCLEOTIDE SEQUENCE [LARGE SCALE GENOMIC DNA]</scope>
    <source>
        <strain evidence="2 3">ZS9-10</strain>
    </source>
</reference>